<dbReference type="Proteomes" id="UP001146351">
    <property type="component" value="Unassembled WGS sequence"/>
</dbReference>
<evidence type="ECO:0000259" key="2">
    <source>
        <dbReference type="Pfam" id="PF14033"/>
    </source>
</evidence>
<feature type="compositionally biased region" description="Acidic residues" evidence="1">
    <location>
        <begin position="33"/>
        <end position="56"/>
    </location>
</feature>
<dbReference type="EMBL" id="JAPQKO010000007">
    <property type="protein sequence ID" value="KAJ5152483.1"/>
    <property type="molecule type" value="Genomic_DNA"/>
</dbReference>
<organism evidence="3 4">
    <name type="scientific">Penicillium capsulatum</name>
    <dbReference type="NCBI Taxonomy" id="69766"/>
    <lineage>
        <taxon>Eukaryota</taxon>
        <taxon>Fungi</taxon>
        <taxon>Dikarya</taxon>
        <taxon>Ascomycota</taxon>
        <taxon>Pezizomycotina</taxon>
        <taxon>Eurotiomycetes</taxon>
        <taxon>Eurotiomycetidae</taxon>
        <taxon>Eurotiales</taxon>
        <taxon>Aspergillaceae</taxon>
        <taxon>Penicillium</taxon>
    </lineage>
</organism>
<feature type="region of interest" description="Disordered" evidence="1">
    <location>
        <begin position="1"/>
        <end position="56"/>
    </location>
</feature>
<feature type="domain" description="DUF4246" evidence="2">
    <location>
        <begin position="123"/>
        <end position="244"/>
    </location>
</feature>
<accession>A0A9W9LFD9</accession>
<evidence type="ECO:0000256" key="1">
    <source>
        <dbReference type="SAM" id="MobiDB-lite"/>
    </source>
</evidence>
<reference evidence="3" key="1">
    <citation type="submission" date="2022-11" db="EMBL/GenBank/DDBJ databases">
        <authorList>
            <person name="Petersen C."/>
        </authorList>
    </citation>
    <scope>NUCLEOTIDE SEQUENCE</scope>
    <source>
        <strain evidence="3">IBT 21917</strain>
    </source>
</reference>
<dbReference type="Pfam" id="PF14033">
    <property type="entry name" value="DUF4246"/>
    <property type="match status" value="1"/>
</dbReference>
<dbReference type="InterPro" id="IPR025340">
    <property type="entry name" value="DUF4246"/>
</dbReference>
<dbReference type="InterPro" id="IPR049192">
    <property type="entry name" value="DUF4246_C"/>
</dbReference>
<gene>
    <name evidence="3" type="ORF">N7492_009763</name>
</gene>
<dbReference type="OrthoDB" id="4510369at2759"/>
<reference evidence="3" key="2">
    <citation type="journal article" date="2023" name="IMA Fungus">
        <title>Comparative genomic study of the Penicillium genus elucidates a diverse pangenome and 15 lateral gene transfer events.</title>
        <authorList>
            <person name="Petersen C."/>
            <person name="Sorensen T."/>
            <person name="Nielsen M.R."/>
            <person name="Sondergaard T.E."/>
            <person name="Sorensen J.L."/>
            <person name="Fitzpatrick D.A."/>
            <person name="Frisvad J.C."/>
            <person name="Nielsen K.L."/>
        </authorList>
    </citation>
    <scope>NUCLEOTIDE SEQUENCE</scope>
    <source>
        <strain evidence="3">IBT 21917</strain>
    </source>
</reference>
<evidence type="ECO:0000313" key="3">
    <source>
        <dbReference type="EMBL" id="KAJ5152483.1"/>
    </source>
</evidence>
<name>A0A9W9LFD9_9EURO</name>
<dbReference type="AlphaFoldDB" id="A0A9W9LFD9"/>
<sequence>MSLWGVKVPSKREFRAGIQAQIDTDKDSGQSPNEDEDSDDDNEQEENLGDDEEDVDEDLYYKRLDEWRNSRPIIQTEPKGFKPEDFNPQDKVDLRQSFANTNLQSYLSLTETERAHLRHGHLLLRKQNITENTFACRQRKTSDFHDLNYPQERRSFLQQVYGFDPAVKSYIDTQVTQDFGSVICREVRLVTFPNTIQHCVSPFSLEDKLKPGYRKVLALFLVDPHRCIISSANVPPQREDWFAEGRRLRKKILLEKFPVKLQGWVEDLLGPVMTMQEAKAKRLALMKERRVVSGMCNGNFEVGSFNICEH</sequence>
<proteinExistence type="predicted"/>
<dbReference type="PANTHER" id="PTHR33119">
    <property type="entry name" value="IFI3P"/>
    <property type="match status" value="1"/>
</dbReference>
<keyword evidence="4" id="KW-1185">Reference proteome</keyword>
<comment type="caution">
    <text evidence="3">The sequence shown here is derived from an EMBL/GenBank/DDBJ whole genome shotgun (WGS) entry which is preliminary data.</text>
</comment>
<dbReference type="PANTHER" id="PTHR33119:SF1">
    <property type="entry name" value="FE2OG DIOXYGENASE DOMAIN-CONTAINING PROTEIN"/>
    <property type="match status" value="1"/>
</dbReference>
<evidence type="ECO:0000313" key="4">
    <source>
        <dbReference type="Proteomes" id="UP001146351"/>
    </source>
</evidence>
<protein>
    <recommendedName>
        <fullName evidence="2">DUF4246 domain-containing protein</fullName>
    </recommendedName>
</protein>